<dbReference type="Pfam" id="PF08220">
    <property type="entry name" value="HTH_DeoR"/>
    <property type="match status" value="1"/>
</dbReference>
<dbReference type="InterPro" id="IPR037171">
    <property type="entry name" value="NagB/RpiA_transferase-like"/>
</dbReference>
<proteinExistence type="predicted"/>
<dbReference type="PROSITE" id="PS00894">
    <property type="entry name" value="HTH_DEOR_1"/>
    <property type="match status" value="1"/>
</dbReference>
<dbReference type="KEGG" id="ssm:Spirs_2689"/>
<reference evidence="5 6" key="1">
    <citation type="journal article" date="2010" name="Stand. Genomic Sci.">
        <title>Complete genome sequence of Spirochaeta smaragdinae type strain (SEBR 4228).</title>
        <authorList>
            <person name="Mavromatis K."/>
            <person name="Yasawong M."/>
            <person name="Chertkov O."/>
            <person name="Lapidus A."/>
            <person name="Lucas S."/>
            <person name="Nolan M."/>
            <person name="Del Rio T.G."/>
            <person name="Tice H."/>
            <person name="Cheng J.F."/>
            <person name="Pitluck S."/>
            <person name="Liolios K."/>
            <person name="Ivanova N."/>
            <person name="Tapia R."/>
            <person name="Han C."/>
            <person name="Bruce D."/>
            <person name="Goodwin L."/>
            <person name="Pati A."/>
            <person name="Chen A."/>
            <person name="Palaniappan K."/>
            <person name="Land M."/>
            <person name="Hauser L."/>
            <person name="Chang Y.J."/>
            <person name="Jeffries C.D."/>
            <person name="Detter J.C."/>
            <person name="Rohde M."/>
            <person name="Brambilla E."/>
            <person name="Spring S."/>
            <person name="Goker M."/>
            <person name="Sikorski J."/>
            <person name="Woyke T."/>
            <person name="Bristow J."/>
            <person name="Eisen J.A."/>
            <person name="Markowitz V."/>
            <person name="Hugenholtz P."/>
            <person name="Klenk H.P."/>
            <person name="Kyrpides N.C."/>
        </authorList>
    </citation>
    <scope>NUCLEOTIDE SEQUENCE [LARGE SCALE GENOMIC DNA]</scope>
    <source>
        <strain evidence="6">DSM 11293 / JCM 15392 / SEBR 4228</strain>
    </source>
</reference>
<evidence type="ECO:0000256" key="3">
    <source>
        <dbReference type="ARBA" id="ARBA00023163"/>
    </source>
</evidence>
<feature type="domain" description="HTH deoR-type" evidence="4">
    <location>
        <begin position="4"/>
        <end position="59"/>
    </location>
</feature>
<dbReference type="InterPro" id="IPR036388">
    <property type="entry name" value="WH-like_DNA-bd_sf"/>
</dbReference>
<keyword evidence="1" id="KW-0805">Transcription regulation</keyword>
<dbReference type="EMBL" id="CP002116">
    <property type="protein sequence ID" value="ADK81796.1"/>
    <property type="molecule type" value="Genomic_DNA"/>
</dbReference>
<dbReference type="InterPro" id="IPR036390">
    <property type="entry name" value="WH_DNA-bd_sf"/>
</dbReference>
<evidence type="ECO:0000256" key="1">
    <source>
        <dbReference type="ARBA" id="ARBA00023015"/>
    </source>
</evidence>
<dbReference type="OrthoDB" id="308679at2"/>
<accession>E1R8N9</accession>
<sequence>MQQISKRQNEILQIIKKNASINVKDLFPLYPVSSATIRKDLSILEEANLIIRKRGEAHIVDSNTLTPFELRSRINHEIKVEIAKCAVNFINDGDSIILDSGTTTLEIARLLSNKNSITVLTNSLPVATVLANTQVSVSLSGGMLFSQNMSTQGPDAEAFFSRVKVDKAFIAASGVRLNEGLAALSPFEAHLKRFMIKAANEVFGVFDSTKFDAAGINLFAGYGDIDYVITDKTHLPEMALEKFERDGLSYILADKQ</sequence>
<dbReference type="RefSeq" id="WP_013255257.1">
    <property type="nucleotide sequence ID" value="NC_014364.1"/>
</dbReference>
<dbReference type="InterPro" id="IPR018356">
    <property type="entry name" value="Tscrpt_reg_HTH_DeoR_CS"/>
</dbReference>
<organism evidence="5 6">
    <name type="scientific">Sediminispirochaeta smaragdinae (strain DSM 11293 / JCM 15392 / SEBR 4228)</name>
    <name type="common">Spirochaeta smaragdinae</name>
    <dbReference type="NCBI Taxonomy" id="573413"/>
    <lineage>
        <taxon>Bacteria</taxon>
        <taxon>Pseudomonadati</taxon>
        <taxon>Spirochaetota</taxon>
        <taxon>Spirochaetia</taxon>
        <taxon>Spirochaetales</taxon>
        <taxon>Spirochaetaceae</taxon>
        <taxon>Sediminispirochaeta</taxon>
    </lineage>
</organism>
<dbReference type="InterPro" id="IPR001034">
    <property type="entry name" value="DeoR_HTH"/>
</dbReference>
<dbReference type="InterPro" id="IPR050313">
    <property type="entry name" value="Carb_Metab_HTH_regulators"/>
</dbReference>
<dbReference type="SUPFAM" id="SSF46785">
    <property type="entry name" value="Winged helix' DNA-binding domain"/>
    <property type="match status" value="1"/>
</dbReference>
<keyword evidence="2" id="KW-0238">DNA-binding</keyword>
<evidence type="ECO:0000259" key="4">
    <source>
        <dbReference type="PROSITE" id="PS51000"/>
    </source>
</evidence>
<dbReference type="AlphaFoldDB" id="E1R8N9"/>
<protein>
    <submittedName>
        <fullName evidence="5">Transcriptional regulator, DeoR family</fullName>
    </submittedName>
</protein>
<name>E1R8N9_SEDSS</name>
<dbReference type="SMART" id="SM00420">
    <property type="entry name" value="HTH_DEOR"/>
    <property type="match status" value="1"/>
</dbReference>
<dbReference type="GO" id="GO:0003677">
    <property type="term" value="F:DNA binding"/>
    <property type="evidence" value="ECO:0007669"/>
    <property type="project" value="UniProtKB-KW"/>
</dbReference>
<evidence type="ECO:0000313" key="5">
    <source>
        <dbReference type="EMBL" id="ADK81796.1"/>
    </source>
</evidence>
<evidence type="ECO:0000256" key="2">
    <source>
        <dbReference type="ARBA" id="ARBA00023125"/>
    </source>
</evidence>
<dbReference type="eggNOG" id="COG1349">
    <property type="taxonomic scope" value="Bacteria"/>
</dbReference>
<keyword evidence="3" id="KW-0804">Transcription</keyword>
<evidence type="ECO:0000313" key="6">
    <source>
        <dbReference type="Proteomes" id="UP000002318"/>
    </source>
</evidence>
<dbReference type="Gene3D" id="3.40.50.1360">
    <property type="match status" value="1"/>
</dbReference>
<dbReference type="InterPro" id="IPR014036">
    <property type="entry name" value="DeoR-like_C"/>
</dbReference>
<dbReference type="PANTHER" id="PTHR30363:SF44">
    <property type="entry name" value="AGA OPERON TRANSCRIPTIONAL REPRESSOR-RELATED"/>
    <property type="match status" value="1"/>
</dbReference>
<dbReference type="GO" id="GO:0003700">
    <property type="term" value="F:DNA-binding transcription factor activity"/>
    <property type="evidence" value="ECO:0007669"/>
    <property type="project" value="InterPro"/>
</dbReference>
<gene>
    <name evidence="5" type="ordered locus">Spirs_2689</name>
</gene>
<dbReference type="PROSITE" id="PS51000">
    <property type="entry name" value="HTH_DEOR_2"/>
    <property type="match status" value="1"/>
</dbReference>
<dbReference type="HOGENOM" id="CLU_060699_1_4_12"/>
<dbReference type="STRING" id="573413.Spirs_2689"/>
<dbReference type="SMART" id="SM01134">
    <property type="entry name" value="DeoRC"/>
    <property type="match status" value="1"/>
</dbReference>
<dbReference type="PANTHER" id="PTHR30363">
    <property type="entry name" value="HTH-TYPE TRANSCRIPTIONAL REGULATOR SRLR-RELATED"/>
    <property type="match status" value="1"/>
</dbReference>
<dbReference type="Pfam" id="PF00455">
    <property type="entry name" value="DeoRC"/>
    <property type="match status" value="1"/>
</dbReference>
<keyword evidence="6" id="KW-1185">Reference proteome</keyword>
<dbReference type="Proteomes" id="UP000002318">
    <property type="component" value="Chromosome"/>
</dbReference>
<dbReference type="Gene3D" id="1.10.10.10">
    <property type="entry name" value="Winged helix-like DNA-binding domain superfamily/Winged helix DNA-binding domain"/>
    <property type="match status" value="1"/>
</dbReference>
<dbReference type="SUPFAM" id="SSF100950">
    <property type="entry name" value="NagB/RpiA/CoA transferase-like"/>
    <property type="match status" value="1"/>
</dbReference>